<dbReference type="Proteomes" id="UP001143856">
    <property type="component" value="Unassembled WGS sequence"/>
</dbReference>
<comment type="caution">
    <text evidence="1">The sequence shown here is derived from an EMBL/GenBank/DDBJ whole genome shotgun (WGS) entry which is preliminary data.</text>
</comment>
<reference evidence="1" key="1">
    <citation type="submission" date="2022-10" db="EMBL/GenBank/DDBJ databases">
        <title>Genome Sequence of Xylaria curta.</title>
        <authorList>
            <person name="Buettner E."/>
        </authorList>
    </citation>
    <scope>NUCLEOTIDE SEQUENCE</scope>
    <source>
        <strain evidence="1">Babe10</strain>
    </source>
</reference>
<gene>
    <name evidence="1" type="ORF">NUW58_g3838</name>
</gene>
<evidence type="ECO:0000313" key="2">
    <source>
        <dbReference type="Proteomes" id="UP001143856"/>
    </source>
</evidence>
<keyword evidence="2" id="KW-1185">Reference proteome</keyword>
<accession>A0ACC1PAL8</accession>
<dbReference type="EMBL" id="JAPDGR010000615">
    <property type="protein sequence ID" value="KAJ2988707.1"/>
    <property type="molecule type" value="Genomic_DNA"/>
</dbReference>
<proteinExistence type="predicted"/>
<sequence>MEAIAAAGALPGLASATIQLGTATFQFYQQLHSLYKAIKHGENDLNTAARRLDQHGDFIKELRFNFERISDPGVSASTRDLFERYITDSEAEVEEFKNLLDKVGKKHFKRKTLQAVETGSRLRFHERSIQKYCDLLDKQMQRFLFLQSAAQSMRVESTLAEVMETLVEQGVKAVAFYDEQSSSRTNNEEPHSPSGTCSNNTRLSLRGVGRSSHNYRTTPCFQQDLIPDHSSFLRRKVYPTLCGTVTVGTYSNLTRFDDKDCQCYRIWFKPYSWISRALVEWRCLISSAHTIPTLMLSVTTSIICDDPDVLDALGFGSLSTPNPTKIRALLDAGRLRKEHVVVVYEPEDILTRCVDCLVSQHDHGHFEEMEPHPCQRWDSGAHLQHHLTCYNAIALLLSRGFEPTLSSWQR</sequence>
<name>A0ACC1PAL8_9PEZI</name>
<organism evidence="1 2">
    <name type="scientific">Xylaria curta</name>
    <dbReference type="NCBI Taxonomy" id="42375"/>
    <lineage>
        <taxon>Eukaryota</taxon>
        <taxon>Fungi</taxon>
        <taxon>Dikarya</taxon>
        <taxon>Ascomycota</taxon>
        <taxon>Pezizomycotina</taxon>
        <taxon>Sordariomycetes</taxon>
        <taxon>Xylariomycetidae</taxon>
        <taxon>Xylariales</taxon>
        <taxon>Xylariaceae</taxon>
        <taxon>Xylaria</taxon>
    </lineage>
</organism>
<protein>
    <submittedName>
        <fullName evidence="1">Uncharacterized protein</fullName>
    </submittedName>
</protein>
<evidence type="ECO:0000313" key="1">
    <source>
        <dbReference type="EMBL" id="KAJ2988707.1"/>
    </source>
</evidence>